<dbReference type="PANTHER" id="PTHR30348">
    <property type="entry name" value="UNCHARACTERIZED PROTEIN YECE"/>
    <property type="match status" value="1"/>
</dbReference>
<evidence type="ECO:0008006" key="3">
    <source>
        <dbReference type="Google" id="ProtNLM"/>
    </source>
</evidence>
<evidence type="ECO:0000313" key="1">
    <source>
        <dbReference type="EMBL" id="EAR61031.1"/>
    </source>
</evidence>
<dbReference type="Gene3D" id="3.20.20.410">
    <property type="entry name" value="Protein of unknown function UPF0759"/>
    <property type="match status" value="1"/>
</dbReference>
<dbReference type="AlphaFoldDB" id="A0A7U8GS55"/>
<name>A0A7U8GS55_NEPCE</name>
<protein>
    <recommendedName>
        <fullName evidence="3">DUF72 domain-containing protein</fullName>
    </recommendedName>
</protein>
<evidence type="ECO:0000313" key="2">
    <source>
        <dbReference type="Proteomes" id="UP000002171"/>
    </source>
</evidence>
<proteinExistence type="predicted"/>
<dbReference type="EMBL" id="AAOW01000011">
    <property type="protein sequence ID" value="EAR61031.1"/>
    <property type="molecule type" value="Genomic_DNA"/>
</dbReference>
<accession>A0A7U8GS55</accession>
<dbReference type="InterPro" id="IPR002763">
    <property type="entry name" value="DUF72"/>
</dbReference>
<sequence>MERTDLTPRCYIGLTQWQHSAWQDDLLVRPKDAHVLGAYSQYFSSVEGNTTFYGLPKAETVKQWDKETPEQFRFCFKLPQTITHKHQLLSSNVETQEFLDRISPLTAKLGLLCIQLPASFSGSELQNLSDYLSSLPSNLNFAVEVRHPDFFAKGAIEREFNQLLAANKANRISFDTRSLFAHPATDPISRKAKEHKPQLPVHAIATADHPMVRLITPMDWQWAESYLHPWLKKVVNWLDEGRSPYLFFHTPDNAEAPLLAAHFVEQLEKIRPGSCDFTQWPEAASQDSLF</sequence>
<dbReference type="InterPro" id="IPR036520">
    <property type="entry name" value="UPF0759_sf"/>
</dbReference>
<dbReference type="Proteomes" id="UP000002171">
    <property type="component" value="Unassembled WGS sequence"/>
</dbReference>
<organism evidence="1 2">
    <name type="scientific">Neptuniibacter caesariensis</name>
    <dbReference type="NCBI Taxonomy" id="207954"/>
    <lineage>
        <taxon>Bacteria</taxon>
        <taxon>Pseudomonadati</taxon>
        <taxon>Pseudomonadota</taxon>
        <taxon>Gammaproteobacteria</taxon>
        <taxon>Oceanospirillales</taxon>
        <taxon>Oceanospirillaceae</taxon>
        <taxon>Neptuniibacter</taxon>
    </lineage>
</organism>
<dbReference type="SUPFAM" id="SSF117396">
    <property type="entry name" value="TM1631-like"/>
    <property type="match status" value="1"/>
</dbReference>
<keyword evidence="2" id="KW-1185">Reference proteome</keyword>
<comment type="caution">
    <text evidence="1">The sequence shown here is derived from an EMBL/GenBank/DDBJ whole genome shotgun (WGS) entry which is preliminary data.</text>
</comment>
<reference evidence="1 2" key="1">
    <citation type="submission" date="2006-02" db="EMBL/GenBank/DDBJ databases">
        <authorList>
            <person name="Pinhassi J."/>
            <person name="Pedros-Alio C."/>
            <person name="Ferriera S."/>
            <person name="Johnson J."/>
            <person name="Kravitz S."/>
            <person name="Halpern A."/>
            <person name="Remington K."/>
            <person name="Beeson K."/>
            <person name="Tran B."/>
            <person name="Rogers Y.-H."/>
            <person name="Friedman R."/>
            <person name="Venter J.C."/>
        </authorList>
    </citation>
    <scope>NUCLEOTIDE SEQUENCE [LARGE SCALE GENOMIC DNA]</scope>
    <source>
        <strain evidence="1 2">MED92</strain>
    </source>
</reference>
<dbReference type="PANTHER" id="PTHR30348:SF9">
    <property type="entry name" value="UPF0759 PROTEIN YECE"/>
    <property type="match status" value="1"/>
</dbReference>
<dbReference type="Pfam" id="PF01904">
    <property type="entry name" value="DUF72"/>
    <property type="match status" value="1"/>
</dbReference>
<gene>
    <name evidence="1" type="ORF">MED92_01439</name>
</gene>